<dbReference type="HOGENOM" id="CLU_565399_0_0_1"/>
<dbReference type="OrthoDB" id="6159439at2759"/>
<dbReference type="InParanoid" id="E0VTW0"/>
<gene>
    <name evidence="3" type="primary">8230847</name>
    <name evidence="2" type="ORF">Phum_PHUM439620</name>
</gene>
<protein>
    <submittedName>
        <fullName evidence="2 3">Uncharacterized protein</fullName>
    </submittedName>
</protein>
<dbReference type="GeneID" id="8230847"/>
<dbReference type="CTD" id="8230847"/>
<reference evidence="2" key="1">
    <citation type="submission" date="2007-04" db="EMBL/GenBank/DDBJ databases">
        <title>Annotation of Pediculus humanus corporis strain USDA.</title>
        <authorList>
            <person name="Kirkness E."/>
            <person name="Hannick L."/>
            <person name="Hass B."/>
            <person name="Bruggner R."/>
            <person name="Lawson D."/>
            <person name="Bidwell S."/>
            <person name="Joardar V."/>
            <person name="Caler E."/>
            <person name="Walenz B."/>
            <person name="Inman J."/>
            <person name="Schobel S."/>
            <person name="Galinsky K."/>
            <person name="Amedeo P."/>
            <person name="Strausberg R."/>
        </authorList>
    </citation>
    <scope>NUCLEOTIDE SEQUENCE</scope>
    <source>
        <strain evidence="2">USDA</strain>
    </source>
</reference>
<evidence type="ECO:0000256" key="1">
    <source>
        <dbReference type="SAM" id="MobiDB-lite"/>
    </source>
</evidence>
<keyword evidence="4" id="KW-1185">Reference proteome</keyword>
<feature type="compositionally biased region" description="Polar residues" evidence="1">
    <location>
        <begin position="1"/>
        <end position="11"/>
    </location>
</feature>
<dbReference type="VEuPathDB" id="VectorBase:PHUM439620"/>
<sequence length="483" mass="54036">MTQHNVTTMNDSDSEDGEISVGCPSPLNVVNSIPEDDDKFEESKEEEDESETVKPRKRSCSDDGASKEGCDEYFKPLKKLKMMNLSKKRKEEGKERSCSPNSIPLAKQYPIHKGHLPTTSRLDADEEMASVMSANHFPNLNLVPPAHLGIPISIPIALRHFPSPGVLIDGRNMFMDNRNLVEQRQLLERNLLLENRHLFERNLVENRLADHQRFLLNADPRHLLTAADTRHLLTPEQRNLLGIENRLFEKSLLDHRQLLEARMLETRLAEGRISMLENRDRDGEKLEDLTNPAGQNGVKSFSILDILNHRPKGKEETKTESGSKIVRPWDSKGSESGGKRTRPKSADFCYSETLSTCSSDRSSTAGSLGGSGSDCCTSPDIINCSVSGGTSGGTSSRQQQQRVGGKTVQGKNTSPLDALFQMTNKTFDGMNGETSGERLEEKKEGRNVNIKFQCLRDLPNCLFFSPAFHHNKYNNFQVAVRKT</sequence>
<dbReference type="AlphaFoldDB" id="E0VTW0"/>
<dbReference type="EMBL" id="DS235774">
    <property type="protein sequence ID" value="EEB16816.1"/>
    <property type="molecule type" value="Genomic_DNA"/>
</dbReference>
<accession>E0VTW0</accession>
<feature type="region of interest" description="Disordered" evidence="1">
    <location>
        <begin position="86"/>
        <end position="106"/>
    </location>
</feature>
<feature type="region of interest" description="Disordered" evidence="1">
    <location>
        <begin position="1"/>
        <end position="68"/>
    </location>
</feature>
<feature type="region of interest" description="Disordered" evidence="1">
    <location>
        <begin position="387"/>
        <end position="413"/>
    </location>
</feature>
<feature type="compositionally biased region" description="Basic and acidic residues" evidence="1">
    <location>
        <begin position="313"/>
        <end position="333"/>
    </location>
</feature>
<feature type="compositionally biased region" description="Basic and acidic residues" evidence="1">
    <location>
        <begin position="51"/>
        <end position="68"/>
    </location>
</feature>
<dbReference type="Proteomes" id="UP000009046">
    <property type="component" value="Unassembled WGS sequence"/>
</dbReference>
<evidence type="ECO:0000313" key="3">
    <source>
        <dbReference type="EnsemblMetazoa" id="PHUM439620-PA"/>
    </source>
</evidence>
<evidence type="ECO:0000313" key="2">
    <source>
        <dbReference type="EMBL" id="EEB16816.1"/>
    </source>
</evidence>
<evidence type="ECO:0000313" key="4">
    <source>
        <dbReference type="Proteomes" id="UP000009046"/>
    </source>
</evidence>
<dbReference type="EnsemblMetazoa" id="PHUM439620-RA">
    <property type="protein sequence ID" value="PHUM439620-PA"/>
    <property type="gene ID" value="PHUM439620"/>
</dbReference>
<feature type="region of interest" description="Disordered" evidence="1">
    <location>
        <begin position="309"/>
        <end position="345"/>
    </location>
</feature>
<dbReference type="eggNOG" id="KOG0488">
    <property type="taxonomic scope" value="Eukaryota"/>
</dbReference>
<dbReference type="RefSeq" id="XP_002429554.1">
    <property type="nucleotide sequence ID" value="XM_002429509.1"/>
</dbReference>
<feature type="compositionally biased region" description="Low complexity" evidence="1">
    <location>
        <begin position="387"/>
        <end position="405"/>
    </location>
</feature>
<reference evidence="2" key="2">
    <citation type="submission" date="2007-04" db="EMBL/GenBank/DDBJ databases">
        <title>The genome of the human body louse.</title>
        <authorList>
            <consortium name="The Human Body Louse Genome Consortium"/>
            <person name="Kirkness E."/>
            <person name="Walenz B."/>
            <person name="Hass B."/>
            <person name="Bruggner R."/>
            <person name="Strausberg R."/>
        </authorList>
    </citation>
    <scope>NUCLEOTIDE SEQUENCE</scope>
    <source>
        <strain evidence="2">USDA</strain>
    </source>
</reference>
<feature type="compositionally biased region" description="Acidic residues" evidence="1">
    <location>
        <begin position="34"/>
        <end position="50"/>
    </location>
</feature>
<organism>
    <name type="scientific">Pediculus humanus subsp. corporis</name>
    <name type="common">Body louse</name>
    <dbReference type="NCBI Taxonomy" id="121224"/>
    <lineage>
        <taxon>Eukaryota</taxon>
        <taxon>Metazoa</taxon>
        <taxon>Ecdysozoa</taxon>
        <taxon>Arthropoda</taxon>
        <taxon>Hexapoda</taxon>
        <taxon>Insecta</taxon>
        <taxon>Pterygota</taxon>
        <taxon>Neoptera</taxon>
        <taxon>Paraneoptera</taxon>
        <taxon>Psocodea</taxon>
        <taxon>Troctomorpha</taxon>
        <taxon>Phthiraptera</taxon>
        <taxon>Anoplura</taxon>
        <taxon>Pediculidae</taxon>
        <taxon>Pediculus</taxon>
    </lineage>
</organism>
<proteinExistence type="predicted"/>
<dbReference type="EMBL" id="AAZO01005363">
    <property type="status" value="NOT_ANNOTATED_CDS"/>
    <property type="molecule type" value="Genomic_DNA"/>
</dbReference>
<name>E0VTW0_PEDHC</name>
<reference evidence="3" key="3">
    <citation type="submission" date="2020-05" db="UniProtKB">
        <authorList>
            <consortium name="EnsemblMetazoa"/>
        </authorList>
    </citation>
    <scope>IDENTIFICATION</scope>
    <source>
        <strain evidence="3">USDA</strain>
    </source>
</reference>
<dbReference type="KEGG" id="phu:Phum_PHUM439620"/>